<dbReference type="SUPFAM" id="SSF53335">
    <property type="entry name" value="S-adenosyl-L-methionine-dependent methyltransferases"/>
    <property type="match status" value="4"/>
</dbReference>
<dbReference type="PANTHER" id="PTHR13370:SF3">
    <property type="entry name" value="TRNA (GUANINE(10)-N2)-METHYLTRANSFERASE HOMOLOG"/>
    <property type="match status" value="1"/>
</dbReference>
<dbReference type="InterPro" id="IPR029063">
    <property type="entry name" value="SAM-dependent_MTases_sf"/>
</dbReference>
<dbReference type="EMBL" id="VJXY01000023">
    <property type="protein sequence ID" value="MBD6618138.1"/>
    <property type="molecule type" value="Genomic_DNA"/>
</dbReference>
<evidence type="ECO:0000256" key="2">
    <source>
        <dbReference type="ARBA" id="ARBA00012185"/>
    </source>
</evidence>
<dbReference type="AlphaFoldDB" id="A0AA40SZF7"/>
<comment type="catalytic activity">
    <reaction evidence="8">
        <text>a 2'-deoxycytidine in DNA + S-adenosyl-L-methionine = an N(4)-methyl-2'-deoxycytidine in DNA + S-adenosyl-L-homocysteine + H(+)</text>
        <dbReference type="Rhea" id="RHEA:16857"/>
        <dbReference type="Rhea" id="RHEA-COMP:11369"/>
        <dbReference type="Rhea" id="RHEA-COMP:13674"/>
        <dbReference type="ChEBI" id="CHEBI:15378"/>
        <dbReference type="ChEBI" id="CHEBI:57856"/>
        <dbReference type="ChEBI" id="CHEBI:59789"/>
        <dbReference type="ChEBI" id="CHEBI:85452"/>
        <dbReference type="ChEBI" id="CHEBI:137933"/>
        <dbReference type="EC" id="2.1.1.113"/>
    </reaction>
</comment>
<dbReference type="GO" id="GO:0005737">
    <property type="term" value="C:cytoplasm"/>
    <property type="evidence" value="ECO:0007669"/>
    <property type="project" value="TreeGrafter"/>
</dbReference>
<dbReference type="REBASE" id="460496">
    <property type="entry name" value="M.KspC1I"/>
</dbReference>
<dbReference type="GO" id="GO:0009307">
    <property type="term" value="P:DNA restriction-modification system"/>
    <property type="evidence" value="ECO:0007669"/>
    <property type="project" value="UniProtKB-KW"/>
</dbReference>
<gene>
    <name evidence="10" type="ORF">FNW02_20490</name>
</gene>
<proteinExistence type="inferred from homology"/>
<dbReference type="InterPro" id="IPR017985">
    <property type="entry name" value="MeTrfase_CN4_CS"/>
</dbReference>
<evidence type="ECO:0000313" key="10">
    <source>
        <dbReference type="EMBL" id="MBD6618138.1"/>
    </source>
</evidence>
<evidence type="ECO:0000256" key="4">
    <source>
        <dbReference type="ARBA" id="ARBA00022679"/>
    </source>
</evidence>
<evidence type="ECO:0000256" key="8">
    <source>
        <dbReference type="ARBA" id="ARBA00049120"/>
    </source>
</evidence>
<dbReference type="GO" id="GO:0032259">
    <property type="term" value="P:methylation"/>
    <property type="evidence" value="ECO:0007669"/>
    <property type="project" value="UniProtKB-KW"/>
</dbReference>
<evidence type="ECO:0000256" key="3">
    <source>
        <dbReference type="ARBA" id="ARBA00022603"/>
    </source>
</evidence>
<dbReference type="REBASE" id="460494">
    <property type="entry name" value="M.KspC1ORF20490P"/>
</dbReference>
<dbReference type="GO" id="GO:0015667">
    <property type="term" value="F:site-specific DNA-methyltransferase (cytosine-N4-specific) activity"/>
    <property type="evidence" value="ECO:0007669"/>
    <property type="project" value="UniProtKB-EC"/>
</dbReference>
<feature type="domain" description="DNA methylase N-4/N-6" evidence="9">
    <location>
        <begin position="263"/>
        <end position="527"/>
    </location>
</feature>
<dbReference type="Gene3D" id="3.40.50.150">
    <property type="entry name" value="Vaccinia Virus protein VP39"/>
    <property type="match status" value="3"/>
</dbReference>
<sequence>MVDVNSLQTDRQFELPQNYEDSCDVGVTFRESHHQGLHGWYPYVEGFSATYVRDTLLRSGLPPRSVYDPFGGAGTTQLAASCLGISSFYSEINPFMCFVAETKVKAAAWARNNLEILHRITAKYVQYMTPKWLDELGAKVDLDAFEAAFPGRDFFEERHLRHLLAARNLAYTLAEEAIQIQSLLLLACAANAVHSSNMTRRADLRRRRPDEYKTRRVDVSAFISQAVRRMVEDIECLPVQMADSIKISADCRQIPSEFANSFDMAITSPPYLNGTNYFRNTKIELCLLGFITSEKELSSFCKQAVAAGINNVSRSRSNYKIFDSVEAVASQLDDCAKDKRIPLLVRQYFSDMQEVLSAVYRGLVPGGRFFLDIGDSKFYGVHVPTDHLLAQIAQSVGFVVEHQHVLARRYSRDKSNLVQVELVFHKPIQVYVSIAVTNELNNLESKINNFGQHLPYKDAPYSSRNWGHNLHSLCSYQGKLKPAIAHWLIRKFVPEGGRVLDPLGGVGTVAFEAALMGRVAVSNDKSPLASTIATAKVNPPSLIEAKTALQEIESRLTSIRLNSQDYAAAKFGLNATVADYYHPKTLEEILKARRVFIQDGLKNQTEAFIWASLLHVLHGNRPYALSRTSHPITPLHPKGEAIYKPIVDKVWERIERALQPPLPEIFRPGVGYYGDFRELPYKCQEPFDTIITSPPFLGMRFDRPNWLRLWFCGWHESDFHKTSLSFLDRQQTKSMNCYLDFFKICNELLKPTGLLILHLGSGKRGDMVSDLKKIALQYFELVADVCENVQAIEQHGISNKGLTTTHHLLFFQSSSIKRNSLNNKNSILF</sequence>
<dbReference type="EC" id="2.1.1.113" evidence="2"/>
<evidence type="ECO:0000256" key="5">
    <source>
        <dbReference type="ARBA" id="ARBA00022691"/>
    </source>
</evidence>
<evidence type="ECO:0000256" key="1">
    <source>
        <dbReference type="ARBA" id="ARBA00010203"/>
    </source>
</evidence>
<dbReference type="Pfam" id="PF01555">
    <property type="entry name" value="N6_N4_Mtase"/>
    <property type="match status" value="1"/>
</dbReference>
<keyword evidence="5" id="KW-0949">S-adenosyl-L-methionine</keyword>
<organism evidence="10 11">
    <name type="scientific">Komarekiella delphini-convector SJRDD-AB1</name>
    <dbReference type="NCBI Taxonomy" id="2593771"/>
    <lineage>
        <taxon>Bacteria</taxon>
        <taxon>Bacillati</taxon>
        <taxon>Cyanobacteriota</taxon>
        <taxon>Cyanophyceae</taxon>
        <taxon>Nostocales</taxon>
        <taxon>Nostocaceae</taxon>
        <taxon>Komarekiella</taxon>
        <taxon>Komarekiella delphini-convector</taxon>
    </lineage>
</organism>
<keyword evidence="3" id="KW-0489">Methyltransferase</keyword>
<keyword evidence="11" id="KW-1185">Reference proteome</keyword>
<evidence type="ECO:0000259" key="9">
    <source>
        <dbReference type="Pfam" id="PF01555"/>
    </source>
</evidence>
<accession>A0AA40SZF7</accession>
<comment type="caution">
    <text evidence="10">The sequence shown here is derived from an EMBL/GenBank/DDBJ whole genome shotgun (WGS) entry which is preliminary data.</text>
</comment>
<dbReference type="GO" id="GO:0003677">
    <property type="term" value="F:DNA binding"/>
    <property type="evidence" value="ECO:0007669"/>
    <property type="project" value="UniProtKB-KW"/>
</dbReference>
<comment type="similarity">
    <text evidence="1">Belongs to the N(4)/N(6)-methyltransferase family. N(4) subfamily.</text>
</comment>
<evidence type="ECO:0000256" key="6">
    <source>
        <dbReference type="ARBA" id="ARBA00022747"/>
    </source>
</evidence>
<evidence type="ECO:0000313" key="11">
    <source>
        <dbReference type="Proteomes" id="UP001165986"/>
    </source>
</evidence>
<keyword evidence="4" id="KW-0808">Transferase</keyword>
<dbReference type="PANTHER" id="PTHR13370">
    <property type="entry name" value="RNA METHYLASE-RELATED"/>
    <property type="match status" value="1"/>
</dbReference>
<reference evidence="10" key="1">
    <citation type="submission" date="2019-07" db="EMBL/GenBank/DDBJ databases">
        <title>Toxilogical consequences of a new and cryptic species of cyanobacteria (Komarekiella delphini-convector) recovered from the epidermis of a bottlenose dolphin and 1500 ft. in the air.</title>
        <authorList>
            <person name="Brown A.O."/>
            <person name="Dvorak P."/>
            <person name="Villanueva C.D."/>
            <person name="Foss A.J."/>
            <person name="Garvey A.D."/>
            <person name="Gibson Q.A."/>
            <person name="Johansen J.R."/>
            <person name="Casamatta D.A."/>
        </authorList>
    </citation>
    <scope>NUCLEOTIDE SEQUENCE</scope>
    <source>
        <strain evidence="10">SJRDD-AB1</strain>
    </source>
</reference>
<dbReference type="GO" id="GO:0008170">
    <property type="term" value="F:N-methyltransferase activity"/>
    <property type="evidence" value="ECO:0007669"/>
    <property type="project" value="InterPro"/>
</dbReference>
<evidence type="ECO:0000256" key="7">
    <source>
        <dbReference type="ARBA" id="ARBA00023125"/>
    </source>
</evidence>
<dbReference type="InterPro" id="IPR002941">
    <property type="entry name" value="DNA_methylase_N4/N6"/>
</dbReference>
<dbReference type="Proteomes" id="UP001165986">
    <property type="component" value="Unassembled WGS sequence"/>
</dbReference>
<dbReference type="PROSITE" id="PS00093">
    <property type="entry name" value="N4_MTASE"/>
    <property type="match status" value="2"/>
</dbReference>
<keyword evidence="7" id="KW-0238">DNA-binding</keyword>
<name>A0AA40SZF7_9NOST</name>
<keyword evidence="6" id="KW-0680">Restriction system</keyword>
<protein>
    <recommendedName>
        <fullName evidence="2">site-specific DNA-methyltransferase (cytosine-N(4)-specific)</fullName>
        <ecNumber evidence="2">2.1.1.113</ecNumber>
    </recommendedName>
</protein>